<reference evidence="7 8" key="1">
    <citation type="journal article" date="2018" name="Mol. Biol. Evol.">
        <title>Broad Genomic Sampling Reveals a Smut Pathogenic Ancestry of the Fungal Clade Ustilaginomycotina.</title>
        <authorList>
            <person name="Kijpornyongpan T."/>
            <person name="Mondo S.J."/>
            <person name="Barry K."/>
            <person name="Sandor L."/>
            <person name="Lee J."/>
            <person name="Lipzen A."/>
            <person name="Pangilinan J."/>
            <person name="LaButti K."/>
            <person name="Hainaut M."/>
            <person name="Henrissat B."/>
            <person name="Grigoriev I.V."/>
            <person name="Spatafora J.W."/>
            <person name="Aime M.C."/>
        </authorList>
    </citation>
    <scope>NUCLEOTIDE SEQUENCE [LARGE SCALE GENOMIC DNA]</scope>
    <source>
        <strain evidence="7 8">MCA 3882</strain>
    </source>
</reference>
<dbReference type="InterPro" id="IPR009057">
    <property type="entry name" value="Homeodomain-like_sf"/>
</dbReference>
<dbReference type="RefSeq" id="XP_025355086.1">
    <property type="nucleotide sequence ID" value="XM_025495951.1"/>
</dbReference>
<dbReference type="GeneID" id="37017732"/>
<evidence type="ECO:0000256" key="4">
    <source>
        <dbReference type="ARBA" id="ARBA00023242"/>
    </source>
</evidence>
<comment type="subcellular location">
    <subcellularLocation>
        <location evidence="5">Nucleus</location>
    </subcellularLocation>
</comment>
<evidence type="ECO:0000313" key="7">
    <source>
        <dbReference type="EMBL" id="PWN34784.1"/>
    </source>
</evidence>
<keyword evidence="3 5" id="KW-0371">Homeobox</keyword>
<evidence type="ECO:0000256" key="1">
    <source>
        <dbReference type="ARBA" id="ARBA00005800"/>
    </source>
</evidence>
<dbReference type="InterPro" id="IPR001356">
    <property type="entry name" value="HD"/>
</dbReference>
<dbReference type="EMBL" id="KZ819603">
    <property type="protein sequence ID" value="PWN34784.1"/>
    <property type="molecule type" value="Genomic_DNA"/>
</dbReference>
<keyword evidence="2 5" id="KW-0238">DNA-binding</keyword>
<name>A0A316VBV4_9BASI</name>
<evidence type="ECO:0000256" key="3">
    <source>
        <dbReference type="ARBA" id="ARBA00023155"/>
    </source>
</evidence>
<dbReference type="GO" id="GO:0005634">
    <property type="term" value="C:nucleus"/>
    <property type="evidence" value="ECO:0007669"/>
    <property type="project" value="UniProtKB-SubCell"/>
</dbReference>
<dbReference type="Pfam" id="PF05920">
    <property type="entry name" value="Homeobox_KN"/>
    <property type="match status" value="1"/>
</dbReference>
<keyword evidence="8" id="KW-1185">Reference proteome</keyword>
<dbReference type="SUPFAM" id="SSF46689">
    <property type="entry name" value="Homeodomain-like"/>
    <property type="match status" value="1"/>
</dbReference>
<evidence type="ECO:0000256" key="2">
    <source>
        <dbReference type="ARBA" id="ARBA00023125"/>
    </source>
</evidence>
<feature type="non-terminal residue" evidence="7">
    <location>
        <position position="125"/>
    </location>
</feature>
<dbReference type="CDD" id="cd00086">
    <property type="entry name" value="homeodomain"/>
    <property type="match status" value="1"/>
</dbReference>
<evidence type="ECO:0000256" key="5">
    <source>
        <dbReference type="PROSITE-ProRule" id="PRU00108"/>
    </source>
</evidence>
<dbReference type="PROSITE" id="PS50071">
    <property type="entry name" value="HOMEOBOX_2"/>
    <property type="match status" value="1"/>
</dbReference>
<feature type="non-terminal residue" evidence="7">
    <location>
        <position position="1"/>
    </location>
</feature>
<comment type="similarity">
    <text evidence="1">Belongs to the TALE/M-ATYP homeobox family.</text>
</comment>
<evidence type="ECO:0000259" key="6">
    <source>
        <dbReference type="PROSITE" id="PS50071"/>
    </source>
</evidence>
<dbReference type="Proteomes" id="UP000245771">
    <property type="component" value="Unassembled WGS sequence"/>
</dbReference>
<keyword evidence="4 5" id="KW-0539">Nucleus</keyword>
<accession>A0A316VBV4</accession>
<dbReference type="InterPro" id="IPR008422">
    <property type="entry name" value="KN_HD"/>
</dbReference>
<feature type="DNA-binding region" description="Homeobox" evidence="5">
    <location>
        <begin position="37"/>
        <end position="108"/>
    </location>
</feature>
<dbReference type="OrthoDB" id="250329at2759"/>
<feature type="domain" description="Homeobox" evidence="6">
    <location>
        <begin position="35"/>
        <end position="107"/>
    </location>
</feature>
<organism evidence="7 8">
    <name type="scientific">Meira miltonrushii</name>
    <dbReference type="NCBI Taxonomy" id="1280837"/>
    <lineage>
        <taxon>Eukaryota</taxon>
        <taxon>Fungi</taxon>
        <taxon>Dikarya</taxon>
        <taxon>Basidiomycota</taxon>
        <taxon>Ustilaginomycotina</taxon>
        <taxon>Exobasidiomycetes</taxon>
        <taxon>Exobasidiales</taxon>
        <taxon>Brachybasidiaceae</taxon>
        <taxon>Meira</taxon>
    </lineage>
</organism>
<dbReference type="AlphaFoldDB" id="A0A316VBV4"/>
<sequence length="125" mass="14698">RIKAISEALLLLSKACSHICEEAVKDVNEVICDGHENPEVKDKRERLESQPLRSWFLKHIHDPYPSAKEKEKLIKLTNANLKEANKPMSREQCNQWFINTRNRSTWKEFFIKYGKSDITTMKKLI</sequence>
<dbReference type="GO" id="GO:0006355">
    <property type="term" value="P:regulation of DNA-templated transcription"/>
    <property type="evidence" value="ECO:0007669"/>
    <property type="project" value="InterPro"/>
</dbReference>
<proteinExistence type="inferred from homology"/>
<dbReference type="InParanoid" id="A0A316VBV4"/>
<dbReference type="GO" id="GO:0003677">
    <property type="term" value="F:DNA binding"/>
    <property type="evidence" value="ECO:0007669"/>
    <property type="project" value="UniProtKB-UniRule"/>
</dbReference>
<gene>
    <name evidence="7" type="ORF">FA14DRAFT_111622</name>
</gene>
<dbReference type="Gene3D" id="1.10.10.60">
    <property type="entry name" value="Homeodomain-like"/>
    <property type="match status" value="1"/>
</dbReference>
<evidence type="ECO:0000313" key="8">
    <source>
        <dbReference type="Proteomes" id="UP000245771"/>
    </source>
</evidence>
<protein>
    <recommendedName>
        <fullName evidence="6">Homeobox domain-containing protein</fullName>
    </recommendedName>
</protein>